<dbReference type="PANTHER" id="PTHR14969:SF13">
    <property type="entry name" value="AT30094P"/>
    <property type="match status" value="1"/>
</dbReference>
<dbReference type="SMART" id="SM00014">
    <property type="entry name" value="acidPPc"/>
    <property type="match status" value="1"/>
</dbReference>
<dbReference type="PANTHER" id="PTHR14969">
    <property type="entry name" value="SPHINGOSINE-1-PHOSPHATE PHOSPHOHYDROLASE"/>
    <property type="match status" value="1"/>
</dbReference>
<feature type="transmembrane region" description="Helical" evidence="2">
    <location>
        <begin position="47"/>
        <end position="65"/>
    </location>
</feature>
<gene>
    <name evidence="4" type="ORF">OINT_2001633</name>
</gene>
<keyword evidence="2" id="KW-0472">Membrane</keyword>
<dbReference type="Proteomes" id="UP000004386">
    <property type="component" value="Unassembled WGS sequence"/>
</dbReference>
<dbReference type="EMBL" id="ACQA01000002">
    <property type="protein sequence ID" value="EEQ94404.1"/>
    <property type="molecule type" value="Genomic_DNA"/>
</dbReference>
<evidence type="ECO:0000256" key="1">
    <source>
        <dbReference type="SAM" id="MobiDB-lite"/>
    </source>
</evidence>
<dbReference type="GO" id="GO:0042392">
    <property type="term" value="F:sphingosine-1-phosphate phosphatase activity"/>
    <property type="evidence" value="ECO:0007669"/>
    <property type="project" value="TreeGrafter"/>
</dbReference>
<feature type="transmembrane region" description="Helical" evidence="2">
    <location>
        <begin position="127"/>
        <end position="145"/>
    </location>
</feature>
<feature type="region of interest" description="Disordered" evidence="1">
    <location>
        <begin position="277"/>
        <end position="300"/>
    </location>
</feature>
<comment type="caution">
    <text evidence="4">The sequence shown here is derived from an EMBL/GenBank/DDBJ whole genome shotgun (WGS) entry which is preliminary data.</text>
</comment>
<keyword evidence="2" id="KW-0812">Transmembrane</keyword>
<dbReference type="Pfam" id="PF01569">
    <property type="entry name" value="PAP2"/>
    <property type="match status" value="1"/>
</dbReference>
<proteinExistence type="predicted"/>
<reference evidence="4 5" key="1">
    <citation type="submission" date="2009-05" db="EMBL/GenBank/DDBJ databases">
        <authorList>
            <person name="Setubal J.C."/>
            <person name="Boyle S."/>
            <person name="Crasta O.R."/>
            <person name="Gillespie J.J."/>
            <person name="Kenyon R.W."/>
            <person name="Lu J."/>
            <person name="Mane S."/>
            <person name="Nagrani S."/>
            <person name="Shallom J.M."/>
            <person name="Shallom S."/>
            <person name="Shukla M."/>
            <person name="Snyder E.E."/>
            <person name="Sobral B.W."/>
            <person name="Wattam A.R."/>
            <person name="Will R."/>
            <person name="Williams K."/>
            <person name="Yoo H."/>
            <person name="Munk C."/>
            <person name="Tapia R."/>
            <person name="Green L."/>
            <person name="Rogers Y."/>
            <person name="Detter J.C."/>
            <person name="Bruce D."/>
            <person name="Brettin T.S."/>
            <person name="Tsolis R."/>
        </authorList>
    </citation>
    <scope>NUCLEOTIDE SEQUENCE [LARGE SCALE GENOMIC DNA]</scope>
    <source>
        <strain evidence="4 5">LMG 3301</strain>
    </source>
</reference>
<organism evidence="4 5">
    <name type="scientific">Brucella intermedia LMG 3301</name>
    <dbReference type="NCBI Taxonomy" id="641118"/>
    <lineage>
        <taxon>Bacteria</taxon>
        <taxon>Pseudomonadati</taxon>
        <taxon>Pseudomonadota</taxon>
        <taxon>Alphaproteobacteria</taxon>
        <taxon>Hyphomicrobiales</taxon>
        <taxon>Brucellaceae</taxon>
        <taxon>Brucella/Ochrobactrum group</taxon>
        <taxon>Brucella</taxon>
    </lineage>
</organism>
<evidence type="ECO:0000313" key="5">
    <source>
        <dbReference type="Proteomes" id="UP000004386"/>
    </source>
</evidence>
<dbReference type="SUPFAM" id="SSF48317">
    <property type="entry name" value="Acid phosphatase/Vanadium-dependent haloperoxidase"/>
    <property type="match status" value="1"/>
</dbReference>
<sequence length="300" mass="33217">MIIGLQIAVVQLFRGVDMQETILGSSDSHSAASVPEHYKSASRQTQFVVRSILAASFILVVFPSVDLTISRVFADGHGFPLSENPFLKAVRDINRQGLIYLLPLMLLSTGLYAFLPRKFSFCPPHKALFVLLSFLVGPLVTVQFLKNTIGRARPREIVEFGGTADFTPVWQYAAACRHSCSFPSGEAAVAAATLSLIVFVPLQWRSVGTVVAVPILFFVSFNRVIFGAHFLSDVIVAWGLVLCLMMWLWRRISSQARAIDNGVKQFGMRFYARRAHDNSPSNLDKADENSGTHPTRRNGQ</sequence>
<accession>C4WQ61</accession>
<dbReference type="AlphaFoldDB" id="C4WQ61"/>
<evidence type="ECO:0000256" key="2">
    <source>
        <dbReference type="SAM" id="Phobius"/>
    </source>
</evidence>
<evidence type="ECO:0000259" key="3">
    <source>
        <dbReference type="SMART" id="SM00014"/>
    </source>
</evidence>
<dbReference type="Gene3D" id="1.20.144.10">
    <property type="entry name" value="Phosphatidic acid phosphatase type 2/haloperoxidase"/>
    <property type="match status" value="1"/>
</dbReference>
<feature type="transmembrane region" description="Helical" evidence="2">
    <location>
        <begin position="97"/>
        <end position="115"/>
    </location>
</feature>
<evidence type="ECO:0000313" key="4">
    <source>
        <dbReference type="EMBL" id="EEQ94404.1"/>
    </source>
</evidence>
<protein>
    <recommendedName>
        <fullName evidence="3">Phosphatidic acid phosphatase type 2/haloperoxidase domain-containing protein</fullName>
    </recommendedName>
</protein>
<dbReference type="InterPro" id="IPR000326">
    <property type="entry name" value="PAP2/HPO"/>
</dbReference>
<dbReference type="HOGENOM" id="CLU_070327_1_0_5"/>
<dbReference type="InterPro" id="IPR036938">
    <property type="entry name" value="PAP2/HPO_sf"/>
</dbReference>
<keyword evidence="2" id="KW-1133">Transmembrane helix</keyword>
<name>C4WQ61_9HYPH</name>
<feature type="domain" description="Phosphatidic acid phosphatase type 2/haloperoxidase" evidence="3">
    <location>
        <begin position="127"/>
        <end position="249"/>
    </location>
</feature>
<feature type="transmembrane region" description="Helical" evidence="2">
    <location>
        <begin position="224"/>
        <end position="249"/>
    </location>
</feature>